<evidence type="ECO:0000313" key="3">
    <source>
        <dbReference type="Proteomes" id="UP000283458"/>
    </source>
</evidence>
<evidence type="ECO:0000256" key="1">
    <source>
        <dbReference type="SAM" id="Phobius"/>
    </source>
</evidence>
<feature type="transmembrane region" description="Helical" evidence="1">
    <location>
        <begin position="129"/>
        <end position="150"/>
    </location>
</feature>
<dbReference type="Proteomes" id="UP000283458">
    <property type="component" value="Unassembled WGS sequence"/>
</dbReference>
<keyword evidence="1" id="KW-0472">Membrane</keyword>
<sequence>MPACILLTYAQYPLFVNGFVAMADAISRPLFHTDLSMRDVLIGDSDSEEKKKEEIYEHLYDCMEIIDNSSYGKIFMENGKKKLKTKKPDEDVIEWAKGKKLYGYGSFGRSNADDSIQRLSVFSQRINEFFIGLQFSILVSCVMFFCFFVFPLKEGTAHRKLEIDAVALHGRRIPSDEHSPPKSYAWSLITMGESLYWNTSGFLVSLGFMGTFAGLLVAMWAFPSQEIFDALAGQTIGNGEVMRRCWATEMKLQLAPQASALRTAFATSVVGLALAVLVRVMHAIHDHYVVEDHAAIKRRDKAIEDAAQAFAQGNGGGHGAGTAAPENGRATPAIKDKSVALIDETVVTPGQVGLNAELLDAIKSWSGASETWKDVGAHMHDWRKYSQDMIEGLRILNHQIRDTHRDTRATMQEFHLAASEVRDAVAVFRSSIEQVEGSVRGLTSNMDVLVTQAQHIAREVTKSVEKIKSMP</sequence>
<keyword evidence="3" id="KW-1185">Reference proteome</keyword>
<dbReference type="EMBL" id="QYUL01000005">
    <property type="protein sequence ID" value="RJF77496.1"/>
    <property type="molecule type" value="Genomic_DNA"/>
</dbReference>
<feature type="transmembrane region" description="Helical" evidence="1">
    <location>
        <begin position="201"/>
        <end position="222"/>
    </location>
</feature>
<proteinExistence type="predicted"/>
<reference evidence="2 3" key="1">
    <citation type="submission" date="2018-09" db="EMBL/GenBank/DDBJ databases">
        <authorList>
            <person name="Zhu H."/>
        </authorList>
    </citation>
    <scope>NUCLEOTIDE SEQUENCE [LARGE SCALE GENOMIC DNA]</scope>
    <source>
        <strain evidence="2 3">K2W22B-5</strain>
    </source>
</reference>
<evidence type="ECO:0000313" key="2">
    <source>
        <dbReference type="EMBL" id="RJF77496.1"/>
    </source>
</evidence>
<comment type="caution">
    <text evidence="2">The sequence shown here is derived from an EMBL/GenBank/DDBJ whole genome shotgun (WGS) entry which is preliminary data.</text>
</comment>
<feature type="transmembrane region" description="Helical" evidence="1">
    <location>
        <begin position="260"/>
        <end position="278"/>
    </location>
</feature>
<name>A0A418VMS7_9PROT</name>
<keyword evidence="1" id="KW-1133">Transmembrane helix</keyword>
<protein>
    <submittedName>
        <fullName evidence="2">Uncharacterized protein</fullName>
    </submittedName>
</protein>
<accession>A0A418VMS7</accession>
<keyword evidence="1" id="KW-0812">Transmembrane</keyword>
<organism evidence="2 3">
    <name type="scientific">Azospirillum cavernae</name>
    <dbReference type="NCBI Taxonomy" id="2320860"/>
    <lineage>
        <taxon>Bacteria</taxon>
        <taxon>Pseudomonadati</taxon>
        <taxon>Pseudomonadota</taxon>
        <taxon>Alphaproteobacteria</taxon>
        <taxon>Rhodospirillales</taxon>
        <taxon>Azospirillaceae</taxon>
        <taxon>Azospirillum</taxon>
    </lineage>
</organism>
<dbReference type="AlphaFoldDB" id="A0A418VMS7"/>
<gene>
    <name evidence="2" type="ORF">D3877_27360</name>
</gene>